<accession>A0A8J6NB32</accession>
<dbReference type="Pfam" id="PF07238">
    <property type="entry name" value="PilZ"/>
    <property type="match status" value="1"/>
</dbReference>
<dbReference type="SUPFAM" id="SSF141371">
    <property type="entry name" value="PilZ domain-like"/>
    <property type="match status" value="1"/>
</dbReference>
<dbReference type="InterPro" id="IPR009875">
    <property type="entry name" value="PilZ_domain"/>
</dbReference>
<dbReference type="AlphaFoldDB" id="A0A8J6NB32"/>
<proteinExistence type="predicted"/>
<dbReference type="GO" id="GO:0035438">
    <property type="term" value="F:cyclic-di-GMP binding"/>
    <property type="evidence" value="ECO:0007669"/>
    <property type="project" value="InterPro"/>
</dbReference>
<feature type="domain" description="PilZ" evidence="1">
    <location>
        <begin position="4"/>
        <end position="106"/>
    </location>
</feature>
<dbReference type="Gene3D" id="2.40.10.220">
    <property type="entry name" value="predicted glycosyltransferase like domains"/>
    <property type="match status" value="1"/>
</dbReference>
<comment type="caution">
    <text evidence="2">The sequence shown here is derived from an EMBL/GenBank/DDBJ whole genome shotgun (WGS) entry which is preliminary data.</text>
</comment>
<sequence>MSVEKRKNPRYDSLNLSYVCEDAQGVVLHEGMGRTLNISENGILLETTCEHSPDNTLTLEIALEDDLISLRGNVAHCHQAEKGLYQTGVAFTELEDKDITLLKQFITLFESQKS</sequence>
<evidence type="ECO:0000313" key="3">
    <source>
        <dbReference type="Proteomes" id="UP000614424"/>
    </source>
</evidence>
<name>A0A8J6NB32_9BACT</name>
<organism evidence="2 3">
    <name type="scientific">Candidatus Desulfobia pelagia</name>
    <dbReference type="NCBI Taxonomy" id="2841692"/>
    <lineage>
        <taxon>Bacteria</taxon>
        <taxon>Pseudomonadati</taxon>
        <taxon>Thermodesulfobacteriota</taxon>
        <taxon>Desulfobulbia</taxon>
        <taxon>Desulfobulbales</taxon>
        <taxon>Desulfobulbaceae</taxon>
        <taxon>Candidatus Desulfobia</taxon>
    </lineage>
</organism>
<gene>
    <name evidence="2" type="ORF">H8E41_03375</name>
</gene>
<reference evidence="2 3" key="1">
    <citation type="submission" date="2020-08" db="EMBL/GenBank/DDBJ databases">
        <title>Bridging the membrane lipid divide: bacteria of the FCB group superphylum have the potential to synthesize archaeal ether lipids.</title>
        <authorList>
            <person name="Villanueva L."/>
            <person name="Von Meijenfeldt F.A.B."/>
            <person name="Westbye A.B."/>
            <person name="Yadav S."/>
            <person name="Hopmans E.C."/>
            <person name="Dutilh B.E."/>
            <person name="Sinninghe Damste J.S."/>
        </authorList>
    </citation>
    <scope>NUCLEOTIDE SEQUENCE [LARGE SCALE GENOMIC DNA]</scope>
    <source>
        <strain evidence="2">NIOZ-UU47</strain>
    </source>
</reference>
<protein>
    <submittedName>
        <fullName evidence="2">PilZ domain-containing protein</fullName>
    </submittedName>
</protein>
<evidence type="ECO:0000259" key="1">
    <source>
        <dbReference type="Pfam" id="PF07238"/>
    </source>
</evidence>
<dbReference type="Proteomes" id="UP000614424">
    <property type="component" value="Unassembled WGS sequence"/>
</dbReference>
<dbReference type="EMBL" id="JACNJZ010000060">
    <property type="protein sequence ID" value="MBC8316920.1"/>
    <property type="molecule type" value="Genomic_DNA"/>
</dbReference>
<evidence type="ECO:0000313" key="2">
    <source>
        <dbReference type="EMBL" id="MBC8316920.1"/>
    </source>
</evidence>